<gene>
    <name evidence="2" type="ORF">BPOR_0237g00030</name>
</gene>
<proteinExistence type="predicted"/>
<feature type="compositionally biased region" description="Low complexity" evidence="1">
    <location>
        <begin position="171"/>
        <end position="182"/>
    </location>
</feature>
<evidence type="ECO:0000256" key="1">
    <source>
        <dbReference type="SAM" id="MobiDB-lite"/>
    </source>
</evidence>
<feature type="compositionally biased region" description="Polar residues" evidence="1">
    <location>
        <begin position="313"/>
        <end position="349"/>
    </location>
</feature>
<dbReference type="Proteomes" id="UP000297280">
    <property type="component" value="Unassembled WGS sequence"/>
</dbReference>
<comment type="caution">
    <text evidence="2">The sequence shown here is derived from an EMBL/GenBank/DDBJ whole genome shotgun (WGS) entry which is preliminary data.</text>
</comment>
<feature type="compositionally biased region" description="Polar residues" evidence="1">
    <location>
        <begin position="356"/>
        <end position="381"/>
    </location>
</feature>
<feature type="region of interest" description="Disordered" evidence="1">
    <location>
        <begin position="536"/>
        <end position="572"/>
    </location>
</feature>
<accession>A0A4Z1KRT0</accession>
<dbReference type="OrthoDB" id="3549890at2759"/>
<organism evidence="2 3">
    <name type="scientific">Botrytis porri</name>
    <dbReference type="NCBI Taxonomy" id="87229"/>
    <lineage>
        <taxon>Eukaryota</taxon>
        <taxon>Fungi</taxon>
        <taxon>Dikarya</taxon>
        <taxon>Ascomycota</taxon>
        <taxon>Pezizomycotina</taxon>
        <taxon>Leotiomycetes</taxon>
        <taxon>Helotiales</taxon>
        <taxon>Sclerotiniaceae</taxon>
        <taxon>Botrytis</taxon>
    </lineage>
</organism>
<feature type="compositionally biased region" description="Low complexity" evidence="1">
    <location>
        <begin position="545"/>
        <end position="572"/>
    </location>
</feature>
<sequence length="864" mass="95271">MSGDGDEVPRLLRDRHIKAVRDTFHRPPTVSELRAIDSLPLEPRKNLNDTSPNGQRIYELLRAFEKTGYIEGLEEAGRLIWAQIFAEPDLSHEPRRKPFSAVRSLASREINKVEYKASQHPTRTPKEKPLQRTSEEKVIAINATSNAFAGSPQKPWMTKGISISPTTRRASISSVESSNNNEPANYHIQSPELQPVSSQIAQSGQQTQNHTSKFTTAVPGGLPNTCGGGVYMPLALHQKVQEHQYASPYSVQASETSMPYVSEGGEPARDMISRANIPSIIDGELRVPSESTDCSALMGNSLHTLVSHKSYPSAPSKTYRFEQTTSPNSTHQHSPRGHQNSMMSSSGNHSRYYPLPSTNQNPLQPLNGRGYQNLQIPSSTDRTYDPTSPPFHPAISAEGQQIPSSTGRIYDPTSPSFHPAISAEGQRLFLSRNEEEENELAHITSNTHHSLSKLPDNQGDQQTESSSTVVAANDLSSISTTGHRTELATPNPSMQQSPSFDTSAMAPGQSNNNPFVIRDDMGFIPLSSQEITDQDLNFAPDNPLPISSRRITRSVSRSTTTPTSPTPKTTKAKTTLLHGAGPQFGILIPETPPPGTIFSTRTQNALSVHNAKKSSTKKAFIPTASGSAQADGASDSASKTNVQAHYIPDLPPQRQAIYSSASSDPSIEFIHFDPMNDYDKDDDAYTGQPTCAIASNRTHLHQAPHSLFHRTPTHPSPPPPHLRPHTPEYLLFPPVAASSSKQTWPPPPPELEGFRQYTFVRDRISLNMKAKRRTEVDLDTGEYRYSMDSKETSRGYKMDGTRIRTSSRYFHKKRVAKKSKEKVEEERLDEIVRKVESVEKGVNDLRREEGEALLALLGGGFLPL</sequence>
<dbReference type="AlphaFoldDB" id="A0A4Z1KRT0"/>
<feature type="region of interest" description="Disordered" evidence="1">
    <location>
        <begin position="312"/>
        <end position="408"/>
    </location>
</feature>
<feature type="region of interest" description="Disordered" evidence="1">
    <location>
        <begin position="435"/>
        <end position="505"/>
    </location>
</feature>
<feature type="compositionally biased region" description="Polar residues" evidence="1">
    <location>
        <begin position="398"/>
        <end position="407"/>
    </location>
</feature>
<evidence type="ECO:0000313" key="3">
    <source>
        <dbReference type="Proteomes" id="UP000297280"/>
    </source>
</evidence>
<evidence type="ECO:0000313" key="2">
    <source>
        <dbReference type="EMBL" id="TGO87264.1"/>
    </source>
</evidence>
<reference evidence="2 3" key="1">
    <citation type="submission" date="2017-12" db="EMBL/GenBank/DDBJ databases">
        <title>Comparative genomics of Botrytis spp.</title>
        <authorList>
            <person name="Valero-Jimenez C.A."/>
            <person name="Tapia P."/>
            <person name="Veloso J."/>
            <person name="Silva-Moreno E."/>
            <person name="Staats M."/>
            <person name="Valdes J.H."/>
            <person name="Van Kan J.A.L."/>
        </authorList>
    </citation>
    <scope>NUCLEOTIDE SEQUENCE [LARGE SCALE GENOMIC DNA]</scope>
    <source>
        <strain evidence="2 3">MUCL3349</strain>
    </source>
</reference>
<feature type="region of interest" description="Disordered" evidence="1">
    <location>
        <begin position="164"/>
        <end position="186"/>
    </location>
</feature>
<keyword evidence="3" id="KW-1185">Reference proteome</keyword>
<feature type="compositionally biased region" description="Polar residues" evidence="1">
    <location>
        <begin position="458"/>
        <end position="505"/>
    </location>
</feature>
<dbReference type="EMBL" id="PQXO01000237">
    <property type="protein sequence ID" value="TGO87264.1"/>
    <property type="molecule type" value="Genomic_DNA"/>
</dbReference>
<name>A0A4Z1KRT0_9HELO</name>
<protein>
    <submittedName>
        <fullName evidence="2">Uncharacterized protein</fullName>
    </submittedName>
</protein>